<organism evidence="2 3">
    <name type="scientific">Pseudogymnoascus verrucosus</name>
    <dbReference type="NCBI Taxonomy" id="342668"/>
    <lineage>
        <taxon>Eukaryota</taxon>
        <taxon>Fungi</taxon>
        <taxon>Dikarya</taxon>
        <taxon>Ascomycota</taxon>
        <taxon>Pezizomycotina</taxon>
        <taxon>Leotiomycetes</taxon>
        <taxon>Thelebolales</taxon>
        <taxon>Thelebolaceae</taxon>
        <taxon>Pseudogymnoascus</taxon>
    </lineage>
</organism>
<evidence type="ECO:0000256" key="1">
    <source>
        <dbReference type="SAM" id="MobiDB-lite"/>
    </source>
</evidence>
<feature type="compositionally biased region" description="Acidic residues" evidence="1">
    <location>
        <begin position="445"/>
        <end position="457"/>
    </location>
</feature>
<protein>
    <submittedName>
        <fullName evidence="2">Uncharacterized protein</fullName>
    </submittedName>
</protein>
<feature type="compositionally biased region" description="Polar residues" evidence="1">
    <location>
        <begin position="43"/>
        <end position="58"/>
    </location>
</feature>
<gene>
    <name evidence="2" type="ORF">VE01_07910</name>
</gene>
<feature type="compositionally biased region" description="Acidic residues" evidence="1">
    <location>
        <begin position="29"/>
        <end position="42"/>
    </location>
</feature>
<dbReference type="EMBL" id="KV460242">
    <property type="protein sequence ID" value="OBT94578.1"/>
    <property type="molecule type" value="Genomic_DNA"/>
</dbReference>
<dbReference type="Proteomes" id="UP000091956">
    <property type="component" value="Unassembled WGS sequence"/>
</dbReference>
<evidence type="ECO:0000313" key="3">
    <source>
        <dbReference type="Proteomes" id="UP000091956"/>
    </source>
</evidence>
<keyword evidence="3" id="KW-1185">Reference proteome</keyword>
<dbReference type="GeneID" id="28841296"/>
<dbReference type="AlphaFoldDB" id="A0A1B8GFG9"/>
<dbReference type="RefSeq" id="XP_018128311.1">
    <property type="nucleotide sequence ID" value="XM_018277340.2"/>
</dbReference>
<feature type="region of interest" description="Disordered" evidence="1">
    <location>
        <begin position="1"/>
        <end position="164"/>
    </location>
</feature>
<dbReference type="OrthoDB" id="5375264at2759"/>
<reference evidence="3" key="2">
    <citation type="journal article" date="2018" name="Nat. Commun.">
        <title>Extreme sensitivity to ultraviolet light in the fungal pathogen causing white-nose syndrome of bats.</title>
        <authorList>
            <person name="Palmer J.M."/>
            <person name="Drees K.P."/>
            <person name="Foster J.T."/>
            <person name="Lindner D.L."/>
        </authorList>
    </citation>
    <scope>NUCLEOTIDE SEQUENCE [LARGE SCALE GENOMIC DNA]</scope>
    <source>
        <strain evidence="3">UAMH 10579</strain>
    </source>
</reference>
<sequence length="485" mass="51299">MSQGFTAVNLPLEDEAPMGSQAIVLYKDEDMEDNVGDADATETAEQASPATPAPGSNTTKKRSPKPKNAQTNADGTSVPKTPRKNAKQKELNEDGTPVVKSTSVRKKPAPKVDEDGIIIAKPPRKKAEPKPKTGPNGESLPKTPRKNAKKVKSEDKIVDDEAGDVNMAGDMVSSMVGDIASAKMPGYGDEDSSAVKSYYAPTPNGGSSPVSAAEAPMTPKVKKASLAANGTPGGKKKRAAEEDGEADPFTTPTKKIKAAAGTPKSGNGKGTAIATSKDQLTDEDKMMIQWRKDGKGWPEIRKKWGEMTGKPPGTSTLPNRYKRLMANITDWKDGDLERMLVAEQKVTKAFATELYGRMATVMIQLGGDTYTAAAIEKAYLKEKREGFPHAATIDEVMNGPDAPADDDEDIDEASNGAAPSASDDEGMKAIDQAIDGGAVVKRDELMEDAETPDEENSDGGVPISPGLKSEGIKGEDDGEMDSDMA</sequence>
<reference evidence="2 3" key="1">
    <citation type="submission" date="2016-03" db="EMBL/GenBank/DDBJ databases">
        <title>Comparative genomics of Pseudogymnoascus destructans, the fungus causing white-nose syndrome of bats.</title>
        <authorList>
            <person name="Palmer J.M."/>
            <person name="Drees K.P."/>
            <person name="Foster J.T."/>
            <person name="Lindner D.L."/>
        </authorList>
    </citation>
    <scope>NUCLEOTIDE SEQUENCE [LARGE SCALE GENOMIC DNA]</scope>
    <source>
        <strain evidence="2 3">UAMH 10579</strain>
    </source>
</reference>
<feature type="compositionally biased region" description="Acidic residues" evidence="1">
    <location>
        <begin position="476"/>
        <end position="485"/>
    </location>
</feature>
<accession>A0A1B8GFG9</accession>
<feature type="region of interest" description="Disordered" evidence="1">
    <location>
        <begin position="185"/>
        <end position="251"/>
    </location>
</feature>
<feature type="compositionally biased region" description="Polar residues" evidence="1">
    <location>
        <begin position="68"/>
        <end position="79"/>
    </location>
</feature>
<dbReference type="STRING" id="342668.A0A1B8GFG9"/>
<evidence type="ECO:0000313" key="2">
    <source>
        <dbReference type="EMBL" id="OBT94578.1"/>
    </source>
</evidence>
<feature type="compositionally biased region" description="Acidic residues" evidence="1">
    <location>
        <begin position="403"/>
        <end position="412"/>
    </location>
</feature>
<proteinExistence type="predicted"/>
<feature type="region of interest" description="Disordered" evidence="1">
    <location>
        <begin position="392"/>
        <end position="485"/>
    </location>
</feature>
<name>A0A1B8GFG9_9PEZI</name>